<proteinExistence type="predicted"/>
<dbReference type="Proteomes" id="UP000199155">
    <property type="component" value="Unassembled WGS sequence"/>
</dbReference>
<dbReference type="Gene3D" id="3.40.630.30">
    <property type="match status" value="1"/>
</dbReference>
<sequence length="168" mass="17248">MPQDAPFALRTPDLTLVALAPSAALDLASGGTGGFTWIEGGPEEGTRVGAGVMAKAAAEGAHRPGWGTYVLVRESDGLAVGAMGFHGPPSGGRVEIGYDVVAAARRNGYATQALRALTAWALESVGAVVARTEPTNRGSRRTLERVGFTRVPSPDAAWVAYELSACVG</sequence>
<protein>
    <submittedName>
        <fullName evidence="2">Acetyltransferase (GNAT) domain-containing protein</fullName>
    </submittedName>
</protein>
<organism evidence="2 3">
    <name type="scientific">Streptomyces indicus</name>
    <dbReference type="NCBI Taxonomy" id="417292"/>
    <lineage>
        <taxon>Bacteria</taxon>
        <taxon>Bacillati</taxon>
        <taxon>Actinomycetota</taxon>
        <taxon>Actinomycetes</taxon>
        <taxon>Kitasatosporales</taxon>
        <taxon>Streptomycetaceae</taxon>
        <taxon>Streptomyces</taxon>
    </lineage>
</organism>
<dbReference type="InterPro" id="IPR051908">
    <property type="entry name" value="Ribosomal_N-acetyltransferase"/>
</dbReference>
<reference evidence="2 3" key="1">
    <citation type="submission" date="2016-10" db="EMBL/GenBank/DDBJ databases">
        <authorList>
            <person name="de Groot N.N."/>
        </authorList>
    </citation>
    <scope>NUCLEOTIDE SEQUENCE [LARGE SCALE GENOMIC DNA]</scope>
    <source>
        <strain evidence="2 3">CGMCC 4.5727</strain>
    </source>
</reference>
<dbReference type="GO" id="GO:1990189">
    <property type="term" value="F:protein N-terminal-serine acetyltransferase activity"/>
    <property type="evidence" value="ECO:0007669"/>
    <property type="project" value="TreeGrafter"/>
</dbReference>
<accession>A0A1G9HW08</accession>
<dbReference type="GO" id="GO:0008999">
    <property type="term" value="F:protein-N-terminal-alanine acetyltransferase activity"/>
    <property type="evidence" value="ECO:0007669"/>
    <property type="project" value="TreeGrafter"/>
</dbReference>
<dbReference type="PANTHER" id="PTHR43441">
    <property type="entry name" value="RIBOSOMAL-PROTEIN-SERINE ACETYLTRANSFERASE"/>
    <property type="match status" value="1"/>
</dbReference>
<keyword evidence="3" id="KW-1185">Reference proteome</keyword>
<feature type="domain" description="N-acetyltransferase" evidence="1">
    <location>
        <begin position="14"/>
        <end position="164"/>
    </location>
</feature>
<dbReference type="EMBL" id="FNFF01000020">
    <property type="protein sequence ID" value="SDL17139.1"/>
    <property type="molecule type" value="Genomic_DNA"/>
</dbReference>
<dbReference type="OrthoDB" id="4543915at2"/>
<dbReference type="SUPFAM" id="SSF55729">
    <property type="entry name" value="Acyl-CoA N-acyltransferases (Nat)"/>
    <property type="match status" value="1"/>
</dbReference>
<gene>
    <name evidence="2" type="ORF">SAMN05421806_12076</name>
</gene>
<dbReference type="AlphaFoldDB" id="A0A1G9HW08"/>
<name>A0A1G9HW08_9ACTN</name>
<evidence type="ECO:0000313" key="2">
    <source>
        <dbReference type="EMBL" id="SDL17139.1"/>
    </source>
</evidence>
<dbReference type="GO" id="GO:0005737">
    <property type="term" value="C:cytoplasm"/>
    <property type="evidence" value="ECO:0007669"/>
    <property type="project" value="TreeGrafter"/>
</dbReference>
<dbReference type="PROSITE" id="PS51186">
    <property type="entry name" value="GNAT"/>
    <property type="match status" value="1"/>
</dbReference>
<dbReference type="STRING" id="417292.SAMN05421806_12076"/>
<evidence type="ECO:0000259" key="1">
    <source>
        <dbReference type="PROSITE" id="PS51186"/>
    </source>
</evidence>
<dbReference type="Pfam" id="PF13302">
    <property type="entry name" value="Acetyltransf_3"/>
    <property type="match status" value="1"/>
</dbReference>
<evidence type="ECO:0000313" key="3">
    <source>
        <dbReference type="Proteomes" id="UP000199155"/>
    </source>
</evidence>
<dbReference type="InterPro" id="IPR016181">
    <property type="entry name" value="Acyl_CoA_acyltransferase"/>
</dbReference>
<keyword evidence="2" id="KW-0808">Transferase</keyword>
<dbReference type="PANTHER" id="PTHR43441:SF6">
    <property type="entry name" value="N-ACETYLTRANSFERASE DOMAIN-CONTAINING PROTEIN"/>
    <property type="match status" value="1"/>
</dbReference>
<dbReference type="InterPro" id="IPR000182">
    <property type="entry name" value="GNAT_dom"/>
</dbReference>